<evidence type="ECO:0000259" key="5">
    <source>
        <dbReference type="PROSITE" id="PS50977"/>
    </source>
</evidence>
<evidence type="ECO:0000256" key="2">
    <source>
        <dbReference type="ARBA" id="ARBA00023125"/>
    </source>
</evidence>
<keyword evidence="3" id="KW-0804">Transcription</keyword>
<dbReference type="OrthoDB" id="9796019at2"/>
<dbReference type="GO" id="GO:0003677">
    <property type="term" value="F:DNA binding"/>
    <property type="evidence" value="ECO:0007669"/>
    <property type="project" value="UniProtKB-UniRule"/>
</dbReference>
<dbReference type="InterPro" id="IPR011075">
    <property type="entry name" value="TetR_C"/>
</dbReference>
<dbReference type="Pfam" id="PF00440">
    <property type="entry name" value="TetR_N"/>
    <property type="match status" value="1"/>
</dbReference>
<keyword evidence="1" id="KW-0805">Transcription regulation</keyword>
<feature type="DNA-binding region" description="H-T-H motif" evidence="4">
    <location>
        <begin position="37"/>
        <end position="56"/>
    </location>
</feature>
<proteinExistence type="predicted"/>
<keyword evidence="2 4" id="KW-0238">DNA-binding</keyword>
<reference evidence="7" key="1">
    <citation type="submission" date="2016-08" db="EMBL/GenBank/DDBJ databases">
        <authorList>
            <person name="Varghese N."/>
            <person name="Submissions Spin"/>
        </authorList>
    </citation>
    <scope>NUCLEOTIDE SEQUENCE [LARGE SCALE GENOMIC DNA]</scope>
    <source>
        <strain evidence="7">HAMBI 2971</strain>
    </source>
</reference>
<dbReference type="SUPFAM" id="SSF48498">
    <property type="entry name" value="Tetracyclin repressor-like, C-terminal domain"/>
    <property type="match status" value="1"/>
</dbReference>
<evidence type="ECO:0000256" key="4">
    <source>
        <dbReference type="PROSITE-ProRule" id="PRU00335"/>
    </source>
</evidence>
<dbReference type="RefSeq" id="WP_092842943.1">
    <property type="nucleotide sequence ID" value="NZ_FMAH01000001.1"/>
</dbReference>
<sequence length="186" mass="20662">MGHRENPRPGGRSARVQAAVHQSVREMLSKMDRADVTIPLIAQRANVTPSTIYRRWGDLQELLADVAASRLQPEGEPARIGSAREDLEAWVEQYADEMASGVGRQMLRDVLATIDGANAEKCSGYTQQQLCVLIARARENGEPFPSLGELMDHLISPIIYRILFDQAFDAGYARELVARVMRKSNA</sequence>
<dbReference type="Pfam" id="PF16859">
    <property type="entry name" value="TetR_C_11"/>
    <property type="match status" value="1"/>
</dbReference>
<feature type="domain" description="HTH tetR-type" evidence="5">
    <location>
        <begin position="14"/>
        <end position="74"/>
    </location>
</feature>
<evidence type="ECO:0000256" key="3">
    <source>
        <dbReference type="ARBA" id="ARBA00023163"/>
    </source>
</evidence>
<accession>A0A1C3TVM0</accession>
<name>A0A1C3TVM0_9HYPH</name>
<dbReference type="Proteomes" id="UP000199435">
    <property type="component" value="Unassembled WGS sequence"/>
</dbReference>
<dbReference type="PROSITE" id="PS50977">
    <property type="entry name" value="HTH_TETR_2"/>
    <property type="match status" value="1"/>
</dbReference>
<dbReference type="EMBL" id="FMAH01000001">
    <property type="protein sequence ID" value="SCB07261.1"/>
    <property type="molecule type" value="Genomic_DNA"/>
</dbReference>
<dbReference type="SUPFAM" id="SSF46689">
    <property type="entry name" value="Homeodomain-like"/>
    <property type="match status" value="1"/>
</dbReference>
<dbReference type="Gene3D" id="1.10.357.10">
    <property type="entry name" value="Tetracycline Repressor, domain 2"/>
    <property type="match status" value="1"/>
</dbReference>
<dbReference type="Gene3D" id="1.10.10.60">
    <property type="entry name" value="Homeodomain-like"/>
    <property type="match status" value="1"/>
</dbReference>
<keyword evidence="7" id="KW-1185">Reference proteome</keyword>
<evidence type="ECO:0000313" key="7">
    <source>
        <dbReference type="Proteomes" id="UP000199435"/>
    </source>
</evidence>
<protein>
    <submittedName>
        <fullName evidence="6">Transcriptional regulator, TetR family</fullName>
    </submittedName>
</protein>
<dbReference type="AlphaFoldDB" id="A0A1C3TVM0"/>
<dbReference type="STRING" id="411945.GA0061102_100152"/>
<organism evidence="6 7">
    <name type="scientific">Rhizobium miluonense</name>
    <dbReference type="NCBI Taxonomy" id="411945"/>
    <lineage>
        <taxon>Bacteria</taxon>
        <taxon>Pseudomonadati</taxon>
        <taxon>Pseudomonadota</taxon>
        <taxon>Alphaproteobacteria</taxon>
        <taxon>Hyphomicrobiales</taxon>
        <taxon>Rhizobiaceae</taxon>
        <taxon>Rhizobium/Agrobacterium group</taxon>
        <taxon>Rhizobium</taxon>
    </lineage>
</organism>
<gene>
    <name evidence="6" type="ORF">GA0061102_100152</name>
</gene>
<evidence type="ECO:0000256" key="1">
    <source>
        <dbReference type="ARBA" id="ARBA00023015"/>
    </source>
</evidence>
<evidence type="ECO:0000313" key="6">
    <source>
        <dbReference type="EMBL" id="SCB07261.1"/>
    </source>
</evidence>
<dbReference type="InterPro" id="IPR001647">
    <property type="entry name" value="HTH_TetR"/>
</dbReference>
<dbReference type="InterPro" id="IPR009057">
    <property type="entry name" value="Homeodomain-like_sf"/>
</dbReference>
<dbReference type="InterPro" id="IPR036271">
    <property type="entry name" value="Tet_transcr_reg_TetR-rel_C_sf"/>
</dbReference>